<dbReference type="STRING" id="1798542.A3F54_04285"/>
<feature type="transmembrane region" description="Helical" evidence="1">
    <location>
        <begin position="152"/>
        <end position="172"/>
    </location>
</feature>
<feature type="transmembrane region" description="Helical" evidence="1">
    <location>
        <begin position="208"/>
        <end position="229"/>
    </location>
</feature>
<dbReference type="InterPro" id="IPR038330">
    <property type="entry name" value="TspO/MBR-related_sf"/>
</dbReference>
<accession>A0A1G2B8B8</accession>
<proteinExistence type="predicted"/>
<evidence type="ECO:0008006" key="4">
    <source>
        <dbReference type="Google" id="ProtNLM"/>
    </source>
</evidence>
<feature type="transmembrane region" description="Helical" evidence="1">
    <location>
        <begin position="184"/>
        <end position="201"/>
    </location>
</feature>
<evidence type="ECO:0000313" key="2">
    <source>
        <dbReference type="EMBL" id="OGY84936.1"/>
    </source>
</evidence>
<gene>
    <name evidence="2" type="ORF">A3F54_04285</name>
</gene>
<protein>
    <recommendedName>
        <fullName evidence="4">Tryptophan-rich sensory protein</fullName>
    </recommendedName>
</protein>
<reference evidence="2 3" key="1">
    <citation type="journal article" date="2016" name="Nat. Commun.">
        <title>Thousands of microbial genomes shed light on interconnected biogeochemical processes in an aquifer system.</title>
        <authorList>
            <person name="Anantharaman K."/>
            <person name="Brown C.T."/>
            <person name="Hug L.A."/>
            <person name="Sharon I."/>
            <person name="Castelle C.J."/>
            <person name="Probst A.J."/>
            <person name="Thomas B.C."/>
            <person name="Singh A."/>
            <person name="Wilkins M.J."/>
            <person name="Karaoz U."/>
            <person name="Brodie E.L."/>
            <person name="Williams K.H."/>
            <person name="Hubbard S.S."/>
            <person name="Banfield J.F."/>
        </authorList>
    </citation>
    <scope>NUCLEOTIDE SEQUENCE [LARGE SCALE GENOMIC DNA]</scope>
</reference>
<dbReference type="AlphaFoldDB" id="A0A1G2B8B8"/>
<feature type="transmembrane region" description="Helical" evidence="1">
    <location>
        <begin position="49"/>
        <end position="69"/>
    </location>
</feature>
<keyword evidence="1" id="KW-1133">Transmembrane helix</keyword>
<keyword evidence="1" id="KW-0472">Membrane</keyword>
<feature type="transmembrane region" description="Helical" evidence="1">
    <location>
        <begin position="90"/>
        <end position="108"/>
    </location>
</feature>
<keyword evidence="1" id="KW-0812">Transmembrane</keyword>
<feature type="transmembrane region" description="Helical" evidence="1">
    <location>
        <begin position="235"/>
        <end position="251"/>
    </location>
</feature>
<dbReference type="Gene3D" id="1.20.1260.100">
    <property type="entry name" value="TspO/MBR protein"/>
    <property type="match status" value="1"/>
</dbReference>
<dbReference type="Proteomes" id="UP000176952">
    <property type="component" value="Unassembled WGS sequence"/>
</dbReference>
<dbReference type="PANTHER" id="PTHR33802:SF1">
    <property type="entry name" value="XK-RELATED PROTEIN"/>
    <property type="match status" value="1"/>
</dbReference>
<dbReference type="PANTHER" id="PTHR33802">
    <property type="entry name" value="SI:CH211-161H7.5-RELATED"/>
    <property type="match status" value="1"/>
</dbReference>
<evidence type="ECO:0000313" key="3">
    <source>
        <dbReference type="Proteomes" id="UP000176952"/>
    </source>
</evidence>
<comment type="caution">
    <text evidence="2">The sequence shown here is derived from an EMBL/GenBank/DDBJ whole genome shotgun (WGS) entry which is preliminary data.</text>
</comment>
<feature type="transmembrane region" description="Helical" evidence="1">
    <location>
        <begin position="114"/>
        <end position="131"/>
    </location>
</feature>
<dbReference type="EMBL" id="MHKD01000009">
    <property type="protein sequence ID" value="OGY84936.1"/>
    <property type="molecule type" value="Genomic_DNA"/>
</dbReference>
<name>A0A1G2B8B8_9BACT</name>
<evidence type="ECO:0000256" key="1">
    <source>
        <dbReference type="SAM" id="Phobius"/>
    </source>
</evidence>
<sequence>MKQNTFLRGWVLILLVFSLFVNAMANYLPIGGKTTGEISNQFDIFFVPAAYVFSIWGLIYVALTAFAIYQTFSLHAHKSRLENMQMIRMWFILGAVANSTWIFLWHLGYPVASVVPMIVLLVSLVMAYAEIERRVKKFTRADWWLVHAPFSLYLGWISVATIANISVALYVLGWSHCGVGPETWAAMMMVVAAIVAGLMAYKHHDAIFVAVVMWAIIGIRAKFPGVYIISSTAELTVIALMAFLLVALVGWQHKMSVGAPAKSIRKPRKRRKK</sequence>
<organism evidence="2 3">
    <name type="scientific">Candidatus Kerfeldbacteria bacterium RIFCSPHIGHO2_12_FULL_48_17</name>
    <dbReference type="NCBI Taxonomy" id="1798542"/>
    <lineage>
        <taxon>Bacteria</taxon>
        <taxon>Candidatus Kerfeldiibacteriota</taxon>
    </lineage>
</organism>